<dbReference type="PANTHER" id="PTHR24286:SF384">
    <property type="entry name" value="P450, PUTATIVE (EUROFUNG)-RELATED"/>
    <property type="match status" value="1"/>
</dbReference>
<keyword evidence="5 7" id="KW-0408">Iron</keyword>
<protein>
    <submittedName>
        <fullName evidence="8">Cytochrome P450</fullName>
    </submittedName>
</protein>
<evidence type="ECO:0000313" key="8">
    <source>
        <dbReference type="EMBL" id="MBD6614791.1"/>
    </source>
</evidence>
<dbReference type="GO" id="GO:0005506">
    <property type="term" value="F:iron ion binding"/>
    <property type="evidence" value="ECO:0007669"/>
    <property type="project" value="InterPro"/>
</dbReference>
<evidence type="ECO:0000256" key="4">
    <source>
        <dbReference type="ARBA" id="ARBA00023002"/>
    </source>
</evidence>
<dbReference type="Gene3D" id="1.10.630.10">
    <property type="entry name" value="Cytochrome P450"/>
    <property type="match status" value="1"/>
</dbReference>
<comment type="cofactor">
    <cofactor evidence="7">
        <name>heme</name>
        <dbReference type="ChEBI" id="CHEBI:30413"/>
    </cofactor>
</comment>
<organism evidence="8 9">
    <name type="scientific">Komarekiella delphini-convector SJRDD-AB1</name>
    <dbReference type="NCBI Taxonomy" id="2593771"/>
    <lineage>
        <taxon>Bacteria</taxon>
        <taxon>Bacillati</taxon>
        <taxon>Cyanobacteriota</taxon>
        <taxon>Cyanophyceae</taxon>
        <taxon>Nostocales</taxon>
        <taxon>Nostocaceae</taxon>
        <taxon>Komarekiella</taxon>
        <taxon>Komarekiella delphini-convector</taxon>
    </lineage>
</organism>
<keyword evidence="4" id="KW-0560">Oxidoreductase</keyword>
<gene>
    <name evidence="8" type="ORF">FNW02_02680</name>
</gene>
<dbReference type="GO" id="GO:0020037">
    <property type="term" value="F:heme binding"/>
    <property type="evidence" value="ECO:0007669"/>
    <property type="project" value="InterPro"/>
</dbReference>
<proteinExistence type="inferred from homology"/>
<evidence type="ECO:0000313" key="9">
    <source>
        <dbReference type="Proteomes" id="UP001165986"/>
    </source>
</evidence>
<dbReference type="PRINTS" id="PR00463">
    <property type="entry name" value="EP450I"/>
</dbReference>
<keyword evidence="9" id="KW-1185">Reference proteome</keyword>
<evidence type="ECO:0000256" key="3">
    <source>
        <dbReference type="ARBA" id="ARBA00022723"/>
    </source>
</evidence>
<evidence type="ECO:0000256" key="7">
    <source>
        <dbReference type="PIRSR" id="PIRSR602401-1"/>
    </source>
</evidence>
<evidence type="ECO:0000256" key="5">
    <source>
        <dbReference type="ARBA" id="ARBA00023004"/>
    </source>
</evidence>
<name>A0AA40VQ38_9NOST</name>
<dbReference type="InterPro" id="IPR001128">
    <property type="entry name" value="Cyt_P450"/>
</dbReference>
<dbReference type="AlphaFoldDB" id="A0AA40VQ38"/>
<dbReference type="InterPro" id="IPR002401">
    <property type="entry name" value="Cyt_P450_E_grp-I"/>
</dbReference>
<dbReference type="GO" id="GO:0004497">
    <property type="term" value="F:monooxygenase activity"/>
    <property type="evidence" value="ECO:0007669"/>
    <property type="project" value="UniProtKB-KW"/>
</dbReference>
<comment type="caution">
    <text evidence="8">The sequence shown here is derived from an EMBL/GenBank/DDBJ whole genome shotgun (WGS) entry which is preliminary data.</text>
</comment>
<dbReference type="Proteomes" id="UP001165986">
    <property type="component" value="Unassembled WGS sequence"/>
</dbReference>
<accession>A0AA40VQ38</accession>
<keyword evidence="6" id="KW-0503">Monooxygenase</keyword>
<dbReference type="GO" id="GO:0016705">
    <property type="term" value="F:oxidoreductase activity, acting on paired donors, with incorporation or reduction of molecular oxygen"/>
    <property type="evidence" value="ECO:0007669"/>
    <property type="project" value="InterPro"/>
</dbReference>
<dbReference type="PANTHER" id="PTHR24286">
    <property type="entry name" value="CYTOCHROME P450 26"/>
    <property type="match status" value="1"/>
</dbReference>
<dbReference type="Pfam" id="PF00067">
    <property type="entry name" value="p450"/>
    <property type="match status" value="1"/>
</dbReference>
<evidence type="ECO:0000256" key="2">
    <source>
        <dbReference type="ARBA" id="ARBA00022617"/>
    </source>
</evidence>
<dbReference type="GO" id="GO:0016125">
    <property type="term" value="P:sterol metabolic process"/>
    <property type="evidence" value="ECO:0007669"/>
    <property type="project" value="TreeGrafter"/>
</dbReference>
<keyword evidence="2 7" id="KW-0349">Heme</keyword>
<dbReference type="EMBL" id="VJXY01000001">
    <property type="protein sequence ID" value="MBD6614791.1"/>
    <property type="molecule type" value="Genomic_DNA"/>
</dbReference>
<evidence type="ECO:0000256" key="1">
    <source>
        <dbReference type="ARBA" id="ARBA00010617"/>
    </source>
</evidence>
<feature type="binding site" description="axial binding residue" evidence="7">
    <location>
        <position position="401"/>
    </location>
    <ligand>
        <name>heme</name>
        <dbReference type="ChEBI" id="CHEBI:30413"/>
    </ligand>
    <ligandPart>
        <name>Fe</name>
        <dbReference type="ChEBI" id="CHEBI:18248"/>
    </ligandPart>
</feature>
<reference evidence="8" key="1">
    <citation type="submission" date="2019-07" db="EMBL/GenBank/DDBJ databases">
        <title>Toxilogical consequences of a new and cryptic species of cyanobacteria (Komarekiella delphini-convector) recovered from the epidermis of a bottlenose dolphin and 1500 ft. in the air.</title>
        <authorList>
            <person name="Brown A.O."/>
            <person name="Dvorak P."/>
            <person name="Villanueva C.D."/>
            <person name="Foss A.J."/>
            <person name="Garvey A.D."/>
            <person name="Gibson Q.A."/>
            <person name="Johansen J.R."/>
            <person name="Casamatta D.A."/>
        </authorList>
    </citation>
    <scope>NUCLEOTIDE SEQUENCE</scope>
    <source>
        <strain evidence="8">SJRDD-AB1</strain>
    </source>
</reference>
<dbReference type="InterPro" id="IPR036396">
    <property type="entry name" value="Cyt_P450_sf"/>
</dbReference>
<keyword evidence="3 7" id="KW-0479">Metal-binding</keyword>
<comment type="similarity">
    <text evidence="1">Belongs to the cytochrome P450 family.</text>
</comment>
<evidence type="ECO:0000256" key="6">
    <source>
        <dbReference type="ARBA" id="ARBA00023033"/>
    </source>
</evidence>
<sequence>MLVALLVRHNTRNDQDNENLPPGSYGLPLLGETIPLALDIHSFYRKRVKKYGPVFKTHLFGKPVIAFNGPEAFTFFLNQEYFTRENASPHPIKELLDWDTLPLLDGDEHRRRKRIILQAFTPEAFDKYIPSIEQTASYYLERWEKLGSFTWLTEYRKLSASLTNALFIGKEPGPMSETVGEITDTFIKGFSSIPINLGFNAYGRALKNRDWLLDYIDQAIQQHRQQPRQDLLGLLLSARSEDGSTLTDAQLRREVMHLFFAAYSGFYVALTLLSLTLAQHPEIAALTRQEVKQYVPDGPLDMTQLQKLVYLEQITKEIRRFYPINAATFFAQVKKDCEFQNFHIPKGWGAVAGIHTTMHIPQVFSEPKSFKPCRFAPENFAALPENSYVPQGGGSRDGHRCAGEDMITVLLKVMGVHLLRRYSWELPPQNLELNQDLFPTPRDGLKVRFGIYTNS</sequence>
<dbReference type="SUPFAM" id="SSF48264">
    <property type="entry name" value="Cytochrome P450"/>
    <property type="match status" value="1"/>
</dbReference>